<feature type="domain" description="GFO/IDH/MocA-like oxidoreductase" evidence="3">
    <location>
        <begin position="301"/>
        <end position="368"/>
    </location>
</feature>
<keyword evidence="1" id="KW-0472">Membrane</keyword>
<keyword evidence="4" id="KW-0560">Oxidoreductase</keyword>
<evidence type="ECO:0000259" key="2">
    <source>
        <dbReference type="Pfam" id="PF01408"/>
    </source>
</evidence>
<dbReference type="InterPro" id="IPR050463">
    <property type="entry name" value="Gfo/Idh/MocA_oxidrdct_glycsds"/>
</dbReference>
<dbReference type="AlphaFoldDB" id="A0A518H3Q9"/>
<dbReference type="Gene3D" id="3.40.50.720">
    <property type="entry name" value="NAD(P)-binding Rossmann-like Domain"/>
    <property type="match status" value="1"/>
</dbReference>
<name>A0A518H3Q9_9BACT</name>
<accession>A0A518H3Q9</accession>
<dbReference type="PANTHER" id="PTHR43818:SF12">
    <property type="entry name" value="NADH-DEPENDENT DEHYDROGENASE-RELATED"/>
    <property type="match status" value="1"/>
</dbReference>
<dbReference type="Gene3D" id="3.30.360.10">
    <property type="entry name" value="Dihydrodipicolinate Reductase, domain 2"/>
    <property type="match status" value="1"/>
</dbReference>
<dbReference type="SUPFAM" id="SSF55347">
    <property type="entry name" value="Glyceraldehyde-3-phosphate dehydrogenase-like, C-terminal domain"/>
    <property type="match status" value="1"/>
</dbReference>
<dbReference type="RefSeq" id="WP_145271067.1">
    <property type="nucleotide sequence ID" value="NZ_CP036426.1"/>
</dbReference>
<reference evidence="4 5" key="1">
    <citation type="submission" date="2019-02" db="EMBL/GenBank/DDBJ databases">
        <title>Deep-cultivation of Planctomycetes and their phenomic and genomic characterization uncovers novel biology.</title>
        <authorList>
            <person name="Wiegand S."/>
            <person name="Jogler M."/>
            <person name="Boedeker C."/>
            <person name="Pinto D."/>
            <person name="Vollmers J."/>
            <person name="Rivas-Marin E."/>
            <person name="Kohn T."/>
            <person name="Peeters S.H."/>
            <person name="Heuer A."/>
            <person name="Rast P."/>
            <person name="Oberbeckmann S."/>
            <person name="Bunk B."/>
            <person name="Jeske O."/>
            <person name="Meyerdierks A."/>
            <person name="Storesund J.E."/>
            <person name="Kallscheuer N."/>
            <person name="Luecker S."/>
            <person name="Lage O.M."/>
            <person name="Pohl T."/>
            <person name="Merkel B.J."/>
            <person name="Hornburger P."/>
            <person name="Mueller R.-W."/>
            <person name="Bruemmer F."/>
            <person name="Labrenz M."/>
            <person name="Spormann A.M."/>
            <person name="Op den Camp H."/>
            <person name="Overmann J."/>
            <person name="Amann R."/>
            <person name="Jetten M.S.M."/>
            <person name="Mascher T."/>
            <person name="Medema M.H."/>
            <person name="Devos D.P."/>
            <person name="Kaster A.-K."/>
            <person name="Ovreas L."/>
            <person name="Rohde M."/>
            <person name="Galperin M.Y."/>
            <person name="Jogler C."/>
        </authorList>
    </citation>
    <scope>NUCLEOTIDE SEQUENCE [LARGE SCALE GENOMIC DNA]</scope>
    <source>
        <strain evidence="4 5">ElP</strain>
    </source>
</reference>
<dbReference type="PANTHER" id="PTHR43818">
    <property type="entry name" value="BCDNA.GH03377"/>
    <property type="match status" value="1"/>
</dbReference>
<dbReference type="EMBL" id="CP036426">
    <property type="protein sequence ID" value="QDV35448.1"/>
    <property type="molecule type" value="Genomic_DNA"/>
</dbReference>
<evidence type="ECO:0000259" key="3">
    <source>
        <dbReference type="Pfam" id="PF22725"/>
    </source>
</evidence>
<dbReference type="InterPro" id="IPR055170">
    <property type="entry name" value="GFO_IDH_MocA-like_dom"/>
</dbReference>
<dbReference type="Proteomes" id="UP000317835">
    <property type="component" value="Chromosome"/>
</dbReference>
<protein>
    <submittedName>
        <fullName evidence="4">Glucose--fructose oxidoreductase</fullName>
        <ecNumber evidence="4">1.1.99.28</ecNumber>
    </submittedName>
</protein>
<dbReference type="EC" id="1.1.99.28" evidence="4"/>
<keyword evidence="5" id="KW-1185">Reference proteome</keyword>
<dbReference type="InterPro" id="IPR019546">
    <property type="entry name" value="TAT_signal_bac_arc"/>
</dbReference>
<feature type="domain" description="Gfo/Idh/MocA-like oxidoreductase N-terminal" evidence="2">
    <location>
        <begin position="66"/>
        <end position="197"/>
    </location>
</feature>
<dbReference type="PROSITE" id="PS51318">
    <property type="entry name" value="TAT"/>
    <property type="match status" value="1"/>
</dbReference>
<dbReference type="Pfam" id="PF22725">
    <property type="entry name" value="GFO_IDH_MocA_C3"/>
    <property type="match status" value="1"/>
</dbReference>
<dbReference type="SUPFAM" id="SSF51735">
    <property type="entry name" value="NAD(P)-binding Rossmann-fold domains"/>
    <property type="match status" value="1"/>
</dbReference>
<dbReference type="InterPro" id="IPR000683">
    <property type="entry name" value="Gfo/Idh/MocA-like_OxRdtase_N"/>
</dbReference>
<evidence type="ECO:0000313" key="5">
    <source>
        <dbReference type="Proteomes" id="UP000317835"/>
    </source>
</evidence>
<evidence type="ECO:0000313" key="4">
    <source>
        <dbReference type="EMBL" id="QDV35448.1"/>
    </source>
</evidence>
<proteinExistence type="predicted"/>
<dbReference type="GO" id="GO:0000166">
    <property type="term" value="F:nucleotide binding"/>
    <property type="evidence" value="ECO:0007669"/>
    <property type="project" value="InterPro"/>
</dbReference>
<keyword evidence="1" id="KW-1133">Transmembrane helix</keyword>
<keyword evidence="1" id="KW-0812">Transmembrane</keyword>
<dbReference type="GO" id="GO:0047061">
    <property type="term" value="F:glucose-fructose oxidoreductase activity"/>
    <property type="evidence" value="ECO:0007669"/>
    <property type="project" value="UniProtKB-EC"/>
</dbReference>
<dbReference type="InterPro" id="IPR036291">
    <property type="entry name" value="NAD(P)-bd_dom_sf"/>
</dbReference>
<dbReference type="Pfam" id="PF01408">
    <property type="entry name" value="GFO_IDH_MocA"/>
    <property type="match status" value="1"/>
</dbReference>
<dbReference type="KEGG" id="tpla:ElP_33510"/>
<evidence type="ECO:0000256" key="1">
    <source>
        <dbReference type="SAM" id="Phobius"/>
    </source>
</evidence>
<dbReference type="NCBIfam" id="TIGR01409">
    <property type="entry name" value="TAT_signal_seq"/>
    <property type="match status" value="1"/>
</dbReference>
<dbReference type="InterPro" id="IPR006311">
    <property type="entry name" value="TAT_signal"/>
</dbReference>
<gene>
    <name evidence="4" type="primary">gfo_7</name>
    <name evidence="4" type="ORF">ElP_33510</name>
</gene>
<sequence>MTNHLTDEQRAIGRANAYAAIGGLETGPRAGYPTRRDFLVAAAAAGPALGALYFGYTPLGDKPAVRAAIIGTGNEGCDAMIRQSNRDYVNYIGYCDARPYNQQRARDYFGRQDLGQYTKDDIAKLKNYDSIKAVLDDPEVELVVIALPLWLHAPVSIDAMKAGKHVFCEKLMGHDIAECKAMIKAARENNRLLAIGHQRHYSAIYDNANALVRSGMLGDIRHIRASWHRNNGQLQFAKDDAGNIELDVEGNPVVLRDDDGNPLYYDSWKPPFMEGDDKVDLDAIAYKASDGKVYSYKNHDELVRWRLYDKTGAGLMAELGSHQLDACSIFLGKQHPLAVSGFGGSFYYDDHREVDDHVFVNYEFPTIGAQVDSDGMPADKDRVIVSYSSITTNAFEDYGEVVMGTYGTMMVSKEYDIYLYKEYDRNKPQSNWAGRSTSITVEKGSNAMATSPSLAGPSQAQSLGAIAAGDGELPSRGYREELEHFAYCIRNGDPNDYHGDAEHQPRCPGPVALADAVIALTSNLAMRHNARIEFKPEWFDPESPAVPEADFTGRMASRGRA</sequence>
<feature type="transmembrane region" description="Helical" evidence="1">
    <location>
        <begin position="38"/>
        <end position="56"/>
    </location>
</feature>
<organism evidence="4 5">
    <name type="scientific">Tautonia plasticadhaerens</name>
    <dbReference type="NCBI Taxonomy" id="2527974"/>
    <lineage>
        <taxon>Bacteria</taxon>
        <taxon>Pseudomonadati</taxon>
        <taxon>Planctomycetota</taxon>
        <taxon>Planctomycetia</taxon>
        <taxon>Isosphaerales</taxon>
        <taxon>Isosphaeraceae</taxon>
        <taxon>Tautonia</taxon>
    </lineage>
</organism>
<dbReference type="OrthoDB" id="9792935at2"/>